<feature type="domain" description="DUF7282" evidence="1">
    <location>
        <begin position="43"/>
        <end position="117"/>
    </location>
</feature>
<dbReference type="AlphaFoldDB" id="A0A1H6FRJ2"/>
<keyword evidence="3" id="KW-1185">Reference proteome</keyword>
<dbReference type="RefSeq" id="WP_090505330.1">
    <property type="nucleotide sequence ID" value="NZ_FNWL01000001.1"/>
</dbReference>
<dbReference type="Proteomes" id="UP000199112">
    <property type="component" value="Unassembled WGS sequence"/>
</dbReference>
<evidence type="ECO:0000313" key="3">
    <source>
        <dbReference type="Proteomes" id="UP000199112"/>
    </source>
</evidence>
<organism evidence="2 3">
    <name type="scientific">Natronorubrum sediminis</name>
    <dbReference type="NCBI Taxonomy" id="640943"/>
    <lineage>
        <taxon>Archaea</taxon>
        <taxon>Methanobacteriati</taxon>
        <taxon>Methanobacteriota</taxon>
        <taxon>Stenosarchaea group</taxon>
        <taxon>Halobacteria</taxon>
        <taxon>Halobacteriales</taxon>
        <taxon>Natrialbaceae</taxon>
        <taxon>Natronorubrum</taxon>
    </lineage>
</organism>
<protein>
    <recommendedName>
        <fullName evidence="1">DUF7282 domain-containing protein</fullName>
    </recommendedName>
</protein>
<gene>
    <name evidence="2" type="ORF">SAMN04487967_0784</name>
</gene>
<proteinExistence type="predicted"/>
<reference evidence="3" key="1">
    <citation type="submission" date="2016-10" db="EMBL/GenBank/DDBJ databases">
        <authorList>
            <person name="Varghese N."/>
            <person name="Submissions S."/>
        </authorList>
    </citation>
    <scope>NUCLEOTIDE SEQUENCE [LARGE SCALE GENOMIC DNA]</scope>
    <source>
        <strain evidence="3">CGMCC 1.8981</strain>
    </source>
</reference>
<dbReference type="PROSITE" id="PS51257">
    <property type="entry name" value="PROKAR_LIPOPROTEIN"/>
    <property type="match status" value="1"/>
</dbReference>
<sequence length="131" mass="14596">MTSNERLRRQVLKYGSVVPLSLIAAGCISREETSETESESFSLVANDQTGDGETVVVESVTAEKDYFLHAHYDDETSSSDTFEAGTTQEDVQIDLDPVIEEDREVRIGIHAEEDGEQFTGNTTRDIEYIVE</sequence>
<evidence type="ECO:0000259" key="1">
    <source>
        <dbReference type="Pfam" id="PF23951"/>
    </source>
</evidence>
<evidence type="ECO:0000313" key="2">
    <source>
        <dbReference type="EMBL" id="SEH12384.1"/>
    </source>
</evidence>
<dbReference type="InterPro" id="IPR055706">
    <property type="entry name" value="Slg1/2_DUF7282"/>
</dbReference>
<accession>A0A1H6FRJ2</accession>
<name>A0A1H6FRJ2_9EURY</name>
<dbReference type="Pfam" id="PF23951">
    <property type="entry name" value="DUF7282"/>
    <property type="match status" value="1"/>
</dbReference>
<dbReference type="EMBL" id="FNWL01000001">
    <property type="protein sequence ID" value="SEH12384.1"/>
    <property type="molecule type" value="Genomic_DNA"/>
</dbReference>